<protein>
    <recommendedName>
        <fullName evidence="7">Rhodopsin domain-containing protein</fullName>
    </recommendedName>
</protein>
<keyword evidence="4 6" id="KW-0472">Membrane</keyword>
<sequence length="227" mass="25178">MSGMVHHHHVCCHIPVHSGCSILEIVGRSQHCHNGARTLLAYELTNLVVDIFILCLPIGMIRKSGLPYDRQCAVSLIFLLGGFVCITSMVRLRYMWILPSPKTAFDVGNVMLWSTIQLGLAIICACLPTFGPLLKYPGFLASRFKHSCRSFVSSKSSLDRSKRSSLPSAGCDLSQTHASHTNTNTQEWKYAGSHYFAPDDGLFTLHKKNNHEFRIGVLPSTRSSSTE</sequence>
<organism evidence="8 9">
    <name type="scientific">Periconia digitata</name>
    <dbReference type="NCBI Taxonomy" id="1303443"/>
    <lineage>
        <taxon>Eukaryota</taxon>
        <taxon>Fungi</taxon>
        <taxon>Dikarya</taxon>
        <taxon>Ascomycota</taxon>
        <taxon>Pezizomycotina</taxon>
        <taxon>Dothideomycetes</taxon>
        <taxon>Pleosporomycetidae</taxon>
        <taxon>Pleosporales</taxon>
        <taxon>Massarineae</taxon>
        <taxon>Periconiaceae</taxon>
        <taxon>Periconia</taxon>
    </lineage>
</organism>
<dbReference type="Pfam" id="PF20684">
    <property type="entry name" value="Fung_rhodopsin"/>
    <property type="match status" value="1"/>
</dbReference>
<reference evidence="8" key="1">
    <citation type="submission" date="2023-01" db="EMBL/GenBank/DDBJ databases">
        <authorList>
            <person name="Van Ghelder C."/>
            <person name="Rancurel C."/>
        </authorList>
    </citation>
    <scope>NUCLEOTIDE SEQUENCE</scope>
    <source>
        <strain evidence="8">CNCM I-4278</strain>
    </source>
</reference>
<comment type="subcellular location">
    <subcellularLocation>
        <location evidence="1">Membrane</location>
        <topology evidence="1">Multi-pass membrane protein</topology>
    </subcellularLocation>
</comment>
<evidence type="ECO:0000256" key="2">
    <source>
        <dbReference type="ARBA" id="ARBA00022692"/>
    </source>
</evidence>
<evidence type="ECO:0000256" key="6">
    <source>
        <dbReference type="SAM" id="Phobius"/>
    </source>
</evidence>
<keyword evidence="3 6" id="KW-1133">Transmembrane helix</keyword>
<dbReference type="OrthoDB" id="5378633at2759"/>
<comment type="caution">
    <text evidence="8">The sequence shown here is derived from an EMBL/GenBank/DDBJ whole genome shotgun (WGS) entry which is preliminary data.</text>
</comment>
<feature type="transmembrane region" description="Helical" evidence="6">
    <location>
        <begin position="110"/>
        <end position="134"/>
    </location>
</feature>
<evidence type="ECO:0000313" key="8">
    <source>
        <dbReference type="EMBL" id="CAI6334340.1"/>
    </source>
</evidence>
<dbReference type="Proteomes" id="UP001152607">
    <property type="component" value="Unassembled WGS sequence"/>
</dbReference>
<dbReference type="InterPro" id="IPR049326">
    <property type="entry name" value="Rhodopsin_dom_fungi"/>
</dbReference>
<dbReference type="EMBL" id="CAOQHR010000005">
    <property type="protein sequence ID" value="CAI6334340.1"/>
    <property type="molecule type" value="Genomic_DNA"/>
</dbReference>
<dbReference type="AlphaFoldDB" id="A0A9W4XMW6"/>
<dbReference type="PANTHER" id="PTHR33048">
    <property type="entry name" value="PTH11-LIKE INTEGRAL MEMBRANE PROTEIN (AFU_ORTHOLOGUE AFUA_5G11245)"/>
    <property type="match status" value="1"/>
</dbReference>
<dbReference type="PANTHER" id="PTHR33048:SF47">
    <property type="entry name" value="INTEGRAL MEMBRANE PROTEIN-RELATED"/>
    <property type="match status" value="1"/>
</dbReference>
<dbReference type="InterPro" id="IPR052337">
    <property type="entry name" value="SAT4-like"/>
</dbReference>
<name>A0A9W4XMW6_9PLEO</name>
<feature type="domain" description="Rhodopsin" evidence="7">
    <location>
        <begin position="30"/>
        <end position="135"/>
    </location>
</feature>
<evidence type="ECO:0000256" key="1">
    <source>
        <dbReference type="ARBA" id="ARBA00004141"/>
    </source>
</evidence>
<evidence type="ECO:0000256" key="5">
    <source>
        <dbReference type="ARBA" id="ARBA00038359"/>
    </source>
</evidence>
<evidence type="ECO:0000256" key="4">
    <source>
        <dbReference type="ARBA" id="ARBA00023136"/>
    </source>
</evidence>
<feature type="transmembrane region" description="Helical" evidence="6">
    <location>
        <begin position="39"/>
        <end position="60"/>
    </location>
</feature>
<comment type="similarity">
    <text evidence="5">Belongs to the SAT4 family.</text>
</comment>
<feature type="transmembrane region" description="Helical" evidence="6">
    <location>
        <begin position="72"/>
        <end position="90"/>
    </location>
</feature>
<gene>
    <name evidence="8" type="ORF">PDIGIT_LOCUS7397</name>
</gene>
<keyword evidence="9" id="KW-1185">Reference proteome</keyword>
<evidence type="ECO:0000256" key="3">
    <source>
        <dbReference type="ARBA" id="ARBA00022989"/>
    </source>
</evidence>
<evidence type="ECO:0000259" key="7">
    <source>
        <dbReference type="Pfam" id="PF20684"/>
    </source>
</evidence>
<evidence type="ECO:0000313" key="9">
    <source>
        <dbReference type="Proteomes" id="UP001152607"/>
    </source>
</evidence>
<accession>A0A9W4XMW6</accession>
<dbReference type="GO" id="GO:0016020">
    <property type="term" value="C:membrane"/>
    <property type="evidence" value="ECO:0007669"/>
    <property type="project" value="UniProtKB-SubCell"/>
</dbReference>
<proteinExistence type="inferred from homology"/>
<keyword evidence="2 6" id="KW-0812">Transmembrane</keyword>